<evidence type="ECO:0000256" key="2">
    <source>
        <dbReference type="SAM" id="MobiDB-lite"/>
    </source>
</evidence>
<dbReference type="PANTHER" id="PTHR31956:SF1">
    <property type="entry name" value="NON-SPECIFIC PHOSPHOLIPASE C1"/>
    <property type="match status" value="1"/>
</dbReference>
<dbReference type="InterPro" id="IPR017850">
    <property type="entry name" value="Alkaline_phosphatase_core_sf"/>
</dbReference>
<dbReference type="Pfam" id="PF04185">
    <property type="entry name" value="Phosphoesterase"/>
    <property type="match status" value="1"/>
</dbReference>
<dbReference type="AlphaFoldDB" id="A0A2S9YU06"/>
<accession>A0A2S9YU06</accession>
<organism evidence="3 4">
    <name type="scientific">Enhygromyxa salina</name>
    <dbReference type="NCBI Taxonomy" id="215803"/>
    <lineage>
        <taxon>Bacteria</taxon>
        <taxon>Pseudomonadati</taxon>
        <taxon>Myxococcota</taxon>
        <taxon>Polyangia</taxon>
        <taxon>Nannocystales</taxon>
        <taxon>Nannocystaceae</taxon>
        <taxon>Enhygromyxa</taxon>
    </lineage>
</organism>
<dbReference type="GO" id="GO:0009395">
    <property type="term" value="P:phospholipid catabolic process"/>
    <property type="evidence" value="ECO:0007669"/>
    <property type="project" value="TreeGrafter"/>
</dbReference>
<dbReference type="RefSeq" id="WP_146157509.1">
    <property type="nucleotide sequence ID" value="NZ_PVNL01000041.1"/>
</dbReference>
<protein>
    <submittedName>
        <fullName evidence="3">Phospholipase C 1</fullName>
        <ecNumber evidence="3">3.1.4.3</ecNumber>
    </submittedName>
</protein>
<feature type="region of interest" description="Disordered" evidence="2">
    <location>
        <begin position="76"/>
        <end position="143"/>
    </location>
</feature>
<dbReference type="EC" id="3.1.4.3" evidence="3"/>
<name>A0A2S9YU06_9BACT</name>
<evidence type="ECO:0000313" key="4">
    <source>
        <dbReference type="Proteomes" id="UP000238823"/>
    </source>
</evidence>
<dbReference type="OrthoDB" id="9770871at2"/>
<dbReference type="Proteomes" id="UP000238823">
    <property type="component" value="Unassembled WGS sequence"/>
</dbReference>
<sequence length="1177" mass="131743">MPCDFHGCTQPDHLTIYGIAHCPDGAPHVILRYCRAHYEERQQQPRACLDCASPLVWIHDGDAIDRYVRGLGPQVSGRAGANVPRYEGIAPPPEPVEDDSEAQLESLGPSVHSYPSPYRKGSPSPAPPPEQVEQEQHEEEARVRKKAVQKLKSQLADETPVHLTGAATCPKASPATLVVTLVSETPKTYELEGHPGILSGGWCGRIEFTIKGQTITRKGLMKVDAPGRTFGAGIKMQLLESVTIDIRVTQIHHQAEFAESSKTAQVVVDPGKSVDVAVTFAPKPPRRIFPRFLAKDAEDKHHPFPADLDVEFYFDPNEAGNEYAEIRAAKTDADGKCIDDVDKQPGVRMLYQYEQVEPRFPAVKDQTAPRKWLVVATPLVDGSQPELVDDGTDPVEGKERIHLLPKRPWIPTSRRWTVPDKHPVNGKGVAQKHIDITDGLDVGTNDAPIDYILDVTHGIYINEKRIDHVVVLMLENRGFDHFMGFLYEGSDQPKHHVPPLRDLQGKHRDLGAFRGLAGRNLDELSNRFDYDYHTETKDRLRRVTRHPQHIEGVIAPKRGARASNIPTTNPHEDFIHIFQDMYGLDVVPDLEDMKTRDRREARVKEGGQYKVPAMNGWAQNFCDGIRHHRGEETTVLTRELVSEVLDMYVPEQIPVMSGLARHYAVSDLWFCSVPSQTNTNRAFWAAGTAAGLVTNNFYDAFKDSWDPRAILVEHQGLKLWSEQHGSHSDRLPQGTRTMFDILEEDGIDWKYYWEAAWPPGGLGQYFRVAFEQFSGKKFDAHFPKLDAFKSDAAAGSLPDVTYIEPTWGGGTHWENKLRGVGNEFHPVADMFPSEFYVRSIYEALSQGPAWDKTLLVITFDENGGTYDSYPPWEAKPTGREPANEDDRQFGFGFDLYGVRVPTLIIGKYVKPQTIFRSNTAVPYDHTSIIATILNWQGIDPEAWELGVRVAEAPTFEAVLDGDGAVEDERKNEALGLAAFNTARKARQDSLAYDEPLVLRYIGNRWPYNAEFDATPRYIGDPTVYGSFLGKGGWWYPIVTDKAHALTFKLSAPGASGEVKAGQPLKIIVAADYGTRKVTDYGLAVPSSPGMGTGLASTVYLFDGPLAKQSGFVVWPMNDRVADGPLFPGEDLLIFPERYLPENIKTGAWVYDPYQKLSVQEGFVKWRAGQWDIWQLER</sequence>
<dbReference type="Gene3D" id="3.40.720.10">
    <property type="entry name" value="Alkaline Phosphatase, subunit A"/>
    <property type="match status" value="2"/>
</dbReference>
<reference evidence="3 4" key="1">
    <citation type="submission" date="2018-03" db="EMBL/GenBank/DDBJ databases">
        <title>Draft Genome Sequences of the Obligatory Marine Myxobacteria Enhygromyxa salina SWB007.</title>
        <authorList>
            <person name="Poehlein A."/>
            <person name="Moghaddam J.A."/>
            <person name="Harms H."/>
            <person name="Alanjari M."/>
            <person name="Koenig G.M."/>
            <person name="Daniel R."/>
            <person name="Schaeberle T.F."/>
        </authorList>
    </citation>
    <scope>NUCLEOTIDE SEQUENCE [LARGE SCALE GENOMIC DNA]</scope>
    <source>
        <strain evidence="3 4">SWB007</strain>
    </source>
</reference>
<dbReference type="GO" id="GO:0034480">
    <property type="term" value="F:phosphatidylcholine phospholipase C activity"/>
    <property type="evidence" value="ECO:0007669"/>
    <property type="project" value="UniProtKB-EC"/>
</dbReference>
<dbReference type="EMBL" id="PVNL01000041">
    <property type="protein sequence ID" value="PRQ08560.1"/>
    <property type="molecule type" value="Genomic_DNA"/>
</dbReference>
<keyword evidence="1 3" id="KW-0378">Hydrolase</keyword>
<proteinExistence type="predicted"/>
<dbReference type="InterPro" id="IPR007312">
    <property type="entry name" value="Phosphoesterase"/>
</dbReference>
<evidence type="ECO:0000313" key="3">
    <source>
        <dbReference type="EMBL" id="PRQ08560.1"/>
    </source>
</evidence>
<evidence type="ECO:0000256" key="1">
    <source>
        <dbReference type="ARBA" id="ARBA00022801"/>
    </source>
</evidence>
<gene>
    <name evidence="3" type="primary">plcA_3</name>
    <name evidence="3" type="ORF">ENSA7_18460</name>
</gene>
<comment type="caution">
    <text evidence="3">The sequence shown here is derived from an EMBL/GenBank/DDBJ whole genome shotgun (WGS) entry which is preliminary data.</text>
</comment>
<dbReference type="PANTHER" id="PTHR31956">
    <property type="entry name" value="NON-SPECIFIC PHOSPHOLIPASE C4-RELATED"/>
    <property type="match status" value="1"/>
</dbReference>